<keyword evidence="3" id="KW-0804">Transcription</keyword>
<evidence type="ECO:0000259" key="5">
    <source>
        <dbReference type="PROSITE" id="PS50987"/>
    </source>
</evidence>
<dbReference type="STRING" id="482461.SAMN05216244_3347"/>
<dbReference type="AlphaFoldDB" id="A0A1G9VXE4"/>
<dbReference type="PROSITE" id="PS00846">
    <property type="entry name" value="HTH_ARSR_1"/>
    <property type="match status" value="1"/>
</dbReference>
<dbReference type="NCBIfam" id="NF033788">
    <property type="entry name" value="HTH_metalloreg"/>
    <property type="match status" value="1"/>
</dbReference>
<evidence type="ECO:0000313" key="6">
    <source>
        <dbReference type="EMBL" id="SDM76773.1"/>
    </source>
</evidence>
<sequence length="122" mass="13856">MKSESCDIYCYNEETVNRVKNKINSEDITGRVRLFKAMADENRAKIVFALSQEKELCVCDVANIIETSVATASHHLRNLRKMGLATYRKQGKLAFYSLESESMVQLLVQSFTREEGGVENGR</sequence>
<dbReference type="CDD" id="cd00090">
    <property type="entry name" value="HTH_ARSR"/>
    <property type="match status" value="1"/>
</dbReference>
<name>A0A1G9VXE4_9BACI</name>
<dbReference type="GO" id="GO:0003700">
    <property type="term" value="F:DNA-binding transcription factor activity"/>
    <property type="evidence" value="ECO:0007669"/>
    <property type="project" value="InterPro"/>
</dbReference>
<keyword evidence="2 6" id="KW-0238">DNA-binding</keyword>
<keyword evidence="7" id="KW-1185">Reference proteome</keyword>
<dbReference type="InterPro" id="IPR018334">
    <property type="entry name" value="ArsR_HTH"/>
</dbReference>
<keyword evidence="4" id="KW-0105">Cadmium resistance</keyword>
<dbReference type="PROSITE" id="PS50987">
    <property type="entry name" value="HTH_ARSR_2"/>
    <property type="match status" value="1"/>
</dbReference>
<dbReference type="GO" id="GO:0003677">
    <property type="term" value="F:DNA binding"/>
    <property type="evidence" value="ECO:0007669"/>
    <property type="project" value="UniProtKB-KW"/>
</dbReference>
<dbReference type="SMART" id="SM00418">
    <property type="entry name" value="HTH_ARSR"/>
    <property type="match status" value="1"/>
</dbReference>
<dbReference type="SUPFAM" id="SSF46785">
    <property type="entry name" value="Winged helix' DNA-binding domain"/>
    <property type="match status" value="1"/>
</dbReference>
<dbReference type="Gene3D" id="1.10.10.10">
    <property type="entry name" value="Winged helix-like DNA-binding domain superfamily/Winged helix DNA-binding domain"/>
    <property type="match status" value="1"/>
</dbReference>
<dbReference type="InterPro" id="IPR001845">
    <property type="entry name" value="HTH_ArsR_DNA-bd_dom"/>
</dbReference>
<dbReference type="PRINTS" id="PR00778">
    <property type="entry name" value="HTHARSR"/>
</dbReference>
<evidence type="ECO:0000256" key="4">
    <source>
        <dbReference type="ARBA" id="ARBA00043263"/>
    </source>
</evidence>
<reference evidence="7" key="1">
    <citation type="submission" date="2016-10" db="EMBL/GenBank/DDBJ databases">
        <authorList>
            <person name="Varghese N."/>
            <person name="Submissions S."/>
        </authorList>
    </citation>
    <scope>NUCLEOTIDE SEQUENCE [LARGE SCALE GENOMIC DNA]</scope>
    <source>
        <strain evidence="7">CGMCC 1.6199</strain>
    </source>
</reference>
<dbReference type="EMBL" id="FNHF01000005">
    <property type="protein sequence ID" value="SDM76773.1"/>
    <property type="molecule type" value="Genomic_DNA"/>
</dbReference>
<keyword evidence="1" id="KW-0805">Transcription regulation</keyword>
<protein>
    <submittedName>
        <fullName evidence="6">DNA-binding transcriptional regulator, ArsR family</fullName>
    </submittedName>
</protein>
<dbReference type="InterPro" id="IPR011991">
    <property type="entry name" value="ArsR-like_HTH"/>
</dbReference>
<feature type="domain" description="HTH arsR-type" evidence="5">
    <location>
        <begin position="23"/>
        <end position="118"/>
    </location>
</feature>
<proteinExistence type="predicted"/>
<gene>
    <name evidence="6" type="ORF">SAMN05216244_3347</name>
</gene>
<evidence type="ECO:0000313" key="7">
    <source>
        <dbReference type="Proteomes" id="UP000182347"/>
    </source>
</evidence>
<dbReference type="PANTHER" id="PTHR43132:SF6">
    <property type="entry name" value="HTH-TYPE TRANSCRIPTIONAL REPRESSOR CZRA"/>
    <property type="match status" value="1"/>
</dbReference>
<evidence type="ECO:0000256" key="3">
    <source>
        <dbReference type="ARBA" id="ARBA00023163"/>
    </source>
</evidence>
<dbReference type="Proteomes" id="UP000182347">
    <property type="component" value="Unassembled WGS sequence"/>
</dbReference>
<dbReference type="InterPro" id="IPR036390">
    <property type="entry name" value="WH_DNA-bd_sf"/>
</dbReference>
<dbReference type="Pfam" id="PF01022">
    <property type="entry name" value="HTH_5"/>
    <property type="match status" value="1"/>
</dbReference>
<organism evidence="6 7">
    <name type="scientific">Sediminibacillus halophilus</name>
    <dbReference type="NCBI Taxonomy" id="482461"/>
    <lineage>
        <taxon>Bacteria</taxon>
        <taxon>Bacillati</taxon>
        <taxon>Bacillota</taxon>
        <taxon>Bacilli</taxon>
        <taxon>Bacillales</taxon>
        <taxon>Bacillaceae</taxon>
        <taxon>Sediminibacillus</taxon>
    </lineage>
</organism>
<dbReference type="InterPro" id="IPR036388">
    <property type="entry name" value="WH-like_DNA-bd_sf"/>
</dbReference>
<evidence type="ECO:0000256" key="1">
    <source>
        <dbReference type="ARBA" id="ARBA00023015"/>
    </source>
</evidence>
<dbReference type="RefSeq" id="WP_074600410.1">
    <property type="nucleotide sequence ID" value="NZ_FNHF01000005.1"/>
</dbReference>
<dbReference type="OrthoDB" id="9794330at2"/>
<dbReference type="PANTHER" id="PTHR43132">
    <property type="entry name" value="ARSENICAL RESISTANCE OPERON REPRESSOR ARSR-RELATED"/>
    <property type="match status" value="1"/>
</dbReference>
<accession>A0A1G9VXE4</accession>
<dbReference type="GO" id="GO:0046686">
    <property type="term" value="P:response to cadmium ion"/>
    <property type="evidence" value="ECO:0007669"/>
    <property type="project" value="UniProtKB-KW"/>
</dbReference>
<dbReference type="InterPro" id="IPR051011">
    <property type="entry name" value="Metal_resp_trans_reg"/>
</dbReference>
<evidence type="ECO:0000256" key="2">
    <source>
        <dbReference type="ARBA" id="ARBA00023125"/>
    </source>
</evidence>